<sequence>MQKKRIPKTWSEAYITLIPKEDMDLQQVKNYRPISLLNSDYKIFASILTERLKRYLNNFIHVDQNGFLPKRQIKDNIRIILDTLEYYEAHPEMQMALMFLYAQKAFDNVSWQFMLLQLAQMGFGKKFIQATETIYHKQTAKVMVNGELTEFIVIKKGTKQGCPLSPLLFVLTLEVLNRTIREEKEIKGMKIKKEEYKLQALQVTWYLY</sequence>
<evidence type="ECO:0000259" key="1">
    <source>
        <dbReference type="PROSITE" id="PS50878"/>
    </source>
</evidence>
<evidence type="ECO:0000313" key="2">
    <source>
        <dbReference type="EMBL" id="LAB10340.1"/>
    </source>
</evidence>
<dbReference type="AlphaFoldDB" id="A0A2D4KNN7"/>
<feature type="domain" description="Reverse transcriptase" evidence="1">
    <location>
        <begin position="1"/>
        <end position="208"/>
    </location>
</feature>
<reference evidence="2" key="1">
    <citation type="submission" date="2017-07" db="EMBL/GenBank/DDBJ databases">
        <authorList>
            <person name="Mikheyev A."/>
            <person name="Grau M."/>
        </authorList>
    </citation>
    <scope>NUCLEOTIDE SEQUENCE</scope>
    <source>
        <tissue evidence="2">Venom_gland</tissue>
    </source>
</reference>
<organism evidence="2">
    <name type="scientific">Micrurus paraensis</name>
    <dbReference type="NCBI Taxonomy" id="1970185"/>
    <lineage>
        <taxon>Eukaryota</taxon>
        <taxon>Metazoa</taxon>
        <taxon>Chordata</taxon>
        <taxon>Craniata</taxon>
        <taxon>Vertebrata</taxon>
        <taxon>Euteleostomi</taxon>
        <taxon>Lepidosauria</taxon>
        <taxon>Squamata</taxon>
        <taxon>Bifurcata</taxon>
        <taxon>Unidentata</taxon>
        <taxon>Episquamata</taxon>
        <taxon>Toxicofera</taxon>
        <taxon>Serpentes</taxon>
        <taxon>Colubroidea</taxon>
        <taxon>Elapidae</taxon>
        <taxon>Elapinae</taxon>
        <taxon>Micrurus</taxon>
    </lineage>
</organism>
<dbReference type="PROSITE" id="PS50878">
    <property type="entry name" value="RT_POL"/>
    <property type="match status" value="1"/>
</dbReference>
<name>A0A2D4KNN7_9SAUR</name>
<dbReference type="SUPFAM" id="SSF56672">
    <property type="entry name" value="DNA/RNA polymerases"/>
    <property type="match status" value="1"/>
</dbReference>
<dbReference type="Pfam" id="PF00078">
    <property type="entry name" value="RVT_1"/>
    <property type="match status" value="1"/>
</dbReference>
<dbReference type="PANTHER" id="PTHR31635:SF196">
    <property type="entry name" value="REVERSE TRANSCRIPTASE DOMAIN-CONTAINING PROTEIN-RELATED"/>
    <property type="match status" value="1"/>
</dbReference>
<protein>
    <recommendedName>
        <fullName evidence="1">Reverse transcriptase domain-containing protein</fullName>
    </recommendedName>
</protein>
<dbReference type="EMBL" id="IACL01081034">
    <property type="protein sequence ID" value="LAB10340.1"/>
    <property type="molecule type" value="Transcribed_RNA"/>
</dbReference>
<dbReference type="CDD" id="cd01650">
    <property type="entry name" value="RT_nLTR_like"/>
    <property type="match status" value="1"/>
</dbReference>
<dbReference type="InterPro" id="IPR000477">
    <property type="entry name" value="RT_dom"/>
</dbReference>
<dbReference type="PANTHER" id="PTHR31635">
    <property type="entry name" value="REVERSE TRANSCRIPTASE DOMAIN-CONTAINING PROTEIN-RELATED"/>
    <property type="match status" value="1"/>
</dbReference>
<reference evidence="2" key="2">
    <citation type="submission" date="2017-11" db="EMBL/GenBank/DDBJ databases">
        <title>Coralsnake Venomics: Analyses of Venom Gland Transcriptomes and Proteomes of Six Brazilian Taxa.</title>
        <authorList>
            <person name="Aird S.D."/>
            <person name="Jorge da Silva N."/>
            <person name="Qiu L."/>
            <person name="Villar-Briones A."/>
            <person name="Aparecida-Saddi V."/>
            <person name="Campos-Telles M.P."/>
            <person name="Grau M."/>
            <person name="Mikheyev A.S."/>
        </authorList>
    </citation>
    <scope>NUCLEOTIDE SEQUENCE</scope>
    <source>
        <tissue evidence="2">Venom_gland</tissue>
    </source>
</reference>
<dbReference type="InterPro" id="IPR043502">
    <property type="entry name" value="DNA/RNA_pol_sf"/>
</dbReference>
<proteinExistence type="predicted"/>
<accession>A0A2D4KNN7</accession>